<dbReference type="InterPro" id="IPR006059">
    <property type="entry name" value="SBP"/>
</dbReference>
<sequence>MRTGNLSAIGAGLALTLALSACGSDSVGSGSADVSDNPELQELVEAAQEEGTLTLYGVPAENLLRSVADEFTELYGIEVEPVRLVSSDLSQRFSSEASAGEPASDAILLTHSPFYAEALDKDWLTPLTEAEVPDYPDSYPEDFVVEDGDVPLVSLVPTSMVYNTDEVSEAPTSWEEYAEPEYEGKLAVADPATSPANLAFWQIMRDEYGDDFLRGIAENDPTWHNSAVPGTQAVAAGEATLGHPGVQAIVDNLRESDAPVKATVPGPTTGPEIALGLTEGAQNPNAAKLFAHYILSEEGNTHLAEISEAASPYGLGLDDFQRPEPVSDEQEAEISELLGAE</sequence>
<proteinExistence type="predicted"/>
<keyword evidence="1 3" id="KW-0732">Signal</keyword>
<dbReference type="PROSITE" id="PS51257">
    <property type="entry name" value="PROKAR_LIPOPROTEIN"/>
    <property type="match status" value="1"/>
</dbReference>
<evidence type="ECO:0000256" key="2">
    <source>
        <dbReference type="SAM" id="MobiDB-lite"/>
    </source>
</evidence>
<feature type="region of interest" description="Disordered" evidence="2">
    <location>
        <begin position="315"/>
        <end position="341"/>
    </location>
</feature>
<feature type="signal peptide" evidence="3">
    <location>
        <begin position="1"/>
        <end position="23"/>
    </location>
</feature>
<dbReference type="Gene3D" id="3.40.190.10">
    <property type="entry name" value="Periplasmic binding protein-like II"/>
    <property type="match status" value="2"/>
</dbReference>
<comment type="caution">
    <text evidence="4">The sequence shown here is derived from an EMBL/GenBank/DDBJ whole genome shotgun (WGS) entry which is preliminary data.</text>
</comment>
<accession>A0A3N0EIR5</accession>
<protein>
    <submittedName>
        <fullName evidence="4">Extracellular solute-binding protein</fullName>
    </submittedName>
</protein>
<name>A0A3N0EIR5_9ACTN</name>
<dbReference type="PANTHER" id="PTHR30006">
    <property type="entry name" value="THIAMINE-BINDING PERIPLASMIC PROTEIN-RELATED"/>
    <property type="match status" value="1"/>
</dbReference>
<evidence type="ECO:0000313" key="4">
    <source>
        <dbReference type="EMBL" id="RNL87617.1"/>
    </source>
</evidence>
<keyword evidence="5" id="KW-1185">Reference proteome</keyword>
<evidence type="ECO:0000256" key="3">
    <source>
        <dbReference type="SAM" id="SignalP"/>
    </source>
</evidence>
<dbReference type="EMBL" id="RJMB01000001">
    <property type="protein sequence ID" value="RNL87617.1"/>
    <property type="molecule type" value="Genomic_DNA"/>
</dbReference>
<dbReference type="OrthoDB" id="366726at2"/>
<dbReference type="Proteomes" id="UP000269198">
    <property type="component" value="Unassembled WGS sequence"/>
</dbReference>
<dbReference type="Pfam" id="PF13416">
    <property type="entry name" value="SBP_bac_8"/>
    <property type="match status" value="1"/>
</dbReference>
<gene>
    <name evidence="4" type="ORF">EFW17_02080</name>
</gene>
<feature type="chain" id="PRO_5039289599" evidence="3">
    <location>
        <begin position="24"/>
        <end position="341"/>
    </location>
</feature>
<evidence type="ECO:0000313" key="5">
    <source>
        <dbReference type="Proteomes" id="UP000269198"/>
    </source>
</evidence>
<reference evidence="4 5" key="1">
    <citation type="submission" date="2018-11" db="EMBL/GenBank/DDBJ databases">
        <title>The genome draft of YIM 96095.</title>
        <authorList>
            <person name="Tang S.-K."/>
            <person name="Chunyu W.-X."/>
            <person name="Feng Y.-Z."/>
        </authorList>
    </citation>
    <scope>NUCLEOTIDE SEQUENCE [LARGE SCALE GENOMIC DNA]</scope>
    <source>
        <strain evidence="4 5">YIM 96095</strain>
    </source>
</reference>
<dbReference type="AlphaFoldDB" id="A0A3N0EIR5"/>
<dbReference type="SUPFAM" id="SSF53850">
    <property type="entry name" value="Periplasmic binding protein-like II"/>
    <property type="match status" value="1"/>
</dbReference>
<organism evidence="4 5">
    <name type="scientific">Halostreptopolyspora alba</name>
    <dbReference type="NCBI Taxonomy" id="2487137"/>
    <lineage>
        <taxon>Bacteria</taxon>
        <taxon>Bacillati</taxon>
        <taxon>Actinomycetota</taxon>
        <taxon>Actinomycetes</taxon>
        <taxon>Streptosporangiales</taxon>
        <taxon>Nocardiopsidaceae</taxon>
        <taxon>Halostreptopolyspora</taxon>
    </lineage>
</organism>
<evidence type="ECO:0000256" key="1">
    <source>
        <dbReference type="ARBA" id="ARBA00022729"/>
    </source>
</evidence>
<dbReference type="RefSeq" id="WP_123199482.1">
    <property type="nucleotide sequence ID" value="NZ_RJMB01000001.1"/>
</dbReference>